<feature type="compositionally biased region" description="Pro residues" evidence="1">
    <location>
        <begin position="69"/>
        <end position="78"/>
    </location>
</feature>
<dbReference type="AlphaFoldDB" id="A0A8E2ATD5"/>
<reference evidence="2 3" key="1">
    <citation type="submission" date="2016-07" db="EMBL/GenBank/DDBJ databases">
        <title>Draft genome of the white-rot fungus Obba rivulosa 3A-2.</title>
        <authorList>
            <consortium name="DOE Joint Genome Institute"/>
            <person name="Miettinen O."/>
            <person name="Riley R."/>
            <person name="Acob R."/>
            <person name="Barry K."/>
            <person name="Cullen D."/>
            <person name="De Vries R."/>
            <person name="Hainaut M."/>
            <person name="Hatakka A."/>
            <person name="Henrissat B."/>
            <person name="Hilden K."/>
            <person name="Kuo R."/>
            <person name="Labutti K."/>
            <person name="Lipzen A."/>
            <person name="Makela M.R."/>
            <person name="Sandor L."/>
            <person name="Spatafora J.W."/>
            <person name="Grigoriev I.V."/>
            <person name="Hibbett D.S."/>
        </authorList>
    </citation>
    <scope>NUCLEOTIDE SEQUENCE [LARGE SCALE GENOMIC DNA]</scope>
    <source>
        <strain evidence="2 3">3A-2</strain>
    </source>
</reference>
<proteinExistence type="predicted"/>
<gene>
    <name evidence="2" type="ORF">OBBRIDRAFT_633178</name>
</gene>
<name>A0A8E2ATD5_9APHY</name>
<keyword evidence="3" id="KW-1185">Reference proteome</keyword>
<feature type="region of interest" description="Disordered" evidence="1">
    <location>
        <begin position="48"/>
        <end position="256"/>
    </location>
</feature>
<dbReference type="EMBL" id="KV722414">
    <property type="protein sequence ID" value="OCH90023.1"/>
    <property type="molecule type" value="Genomic_DNA"/>
</dbReference>
<dbReference type="OrthoDB" id="2802608at2759"/>
<protein>
    <submittedName>
        <fullName evidence="2">Uncharacterized protein</fullName>
    </submittedName>
</protein>
<feature type="compositionally biased region" description="Low complexity" evidence="1">
    <location>
        <begin position="95"/>
        <end position="106"/>
    </location>
</feature>
<organism evidence="2 3">
    <name type="scientific">Obba rivulosa</name>
    <dbReference type="NCBI Taxonomy" id="1052685"/>
    <lineage>
        <taxon>Eukaryota</taxon>
        <taxon>Fungi</taxon>
        <taxon>Dikarya</taxon>
        <taxon>Basidiomycota</taxon>
        <taxon>Agaricomycotina</taxon>
        <taxon>Agaricomycetes</taxon>
        <taxon>Polyporales</taxon>
        <taxon>Gelatoporiaceae</taxon>
        <taxon>Obba</taxon>
    </lineage>
</organism>
<evidence type="ECO:0000313" key="2">
    <source>
        <dbReference type="EMBL" id="OCH90023.1"/>
    </source>
</evidence>
<dbReference type="Proteomes" id="UP000250043">
    <property type="component" value="Unassembled WGS sequence"/>
</dbReference>
<accession>A0A8E2ATD5</accession>
<evidence type="ECO:0000313" key="3">
    <source>
        <dbReference type="Proteomes" id="UP000250043"/>
    </source>
</evidence>
<sequence>MTSMASNSRTAVHDPEAFLLSSSRPSISAPTSAVSSHFFCQTSASSASSVQTSFPPSSSGWAGSSHPSRPLPTPPCSPLTPSNSRSPRPLPRPPRSASLARIPPRSHSLSARPPHRTTAAFAGYPSVPSVPPAPKKPLHVNIPSPSLGVPEATQDTPPLSPITFAIPGSGELSRRREEALARHMKDLGFVEEVPPPVPAKDRGTQPALKKTSLDRASHTRDVVYLAGDQPPKAHHPSKTAKKEEPPVSMKLMVDAPPNDKRWSRKWVRECNGERLVEEDYQKILHSLRRLR</sequence>
<feature type="compositionally biased region" description="Basic and acidic residues" evidence="1">
    <location>
        <begin position="211"/>
        <end position="221"/>
    </location>
</feature>
<feature type="compositionally biased region" description="Basic and acidic residues" evidence="1">
    <location>
        <begin position="172"/>
        <end position="188"/>
    </location>
</feature>
<feature type="compositionally biased region" description="Low complexity" evidence="1">
    <location>
        <begin position="48"/>
        <end position="68"/>
    </location>
</feature>
<evidence type="ECO:0000256" key="1">
    <source>
        <dbReference type="SAM" id="MobiDB-lite"/>
    </source>
</evidence>